<protein>
    <recommendedName>
        <fullName evidence="3">Arylesterase</fullName>
    </recommendedName>
</protein>
<comment type="caution">
    <text evidence="1">The sequence shown here is derived from an EMBL/GenBank/DDBJ whole genome shotgun (WGS) entry which is preliminary data.</text>
</comment>
<sequence length="45" mass="5164">MRILCYGDSNTWGYIPGVGTRYKKEERWTGILESLTKAEVIEEGI</sequence>
<name>A0AAJ1LKZ2_MEDGN</name>
<organism evidence="1 2">
    <name type="scientific">Mediterraneibacter gnavus</name>
    <name type="common">Ruminococcus gnavus</name>
    <dbReference type="NCBI Taxonomy" id="33038"/>
    <lineage>
        <taxon>Bacteria</taxon>
        <taxon>Bacillati</taxon>
        <taxon>Bacillota</taxon>
        <taxon>Clostridia</taxon>
        <taxon>Lachnospirales</taxon>
        <taxon>Lachnospiraceae</taxon>
        <taxon>Mediterraneibacter</taxon>
    </lineage>
</organism>
<dbReference type="Gene3D" id="3.40.50.1110">
    <property type="entry name" value="SGNH hydrolase"/>
    <property type="match status" value="1"/>
</dbReference>
<dbReference type="AlphaFoldDB" id="A0AAJ1LKZ2"/>
<evidence type="ECO:0000313" key="1">
    <source>
        <dbReference type="EMBL" id="MCZ0689862.1"/>
    </source>
</evidence>
<dbReference type="EMBL" id="JAPRBD010000007">
    <property type="protein sequence ID" value="MCZ0689862.1"/>
    <property type="molecule type" value="Genomic_DNA"/>
</dbReference>
<accession>A0AAJ1LKZ2</accession>
<dbReference type="SUPFAM" id="SSF52266">
    <property type="entry name" value="SGNH hydrolase"/>
    <property type="match status" value="1"/>
</dbReference>
<dbReference type="RefSeq" id="WP_268806669.1">
    <property type="nucleotide sequence ID" value="NZ_JAPRBD010000007.1"/>
</dbReference>
<reference evidence="1" key="1">
    <citation type="submission" date="2022-11" db="EMBL/GenBank/DDBJ databases">
        <title>Temperate bacteriophages infecting mucin-degrading bacterium Ruminococcus gnavus from the human gut.</title>
        <authorList>
            <person name="Buttimer C."/>
        </authorList>
    </citation>
    <scope>NUCLEOTIDE SEQUENCE</scope>
    <source>
        <strain evidence="1">CCUG 52279</strain>
    </source>
</reference>
<proteinExistence type="predicted"/>
<evidence type="ECO:0000313" key="2">
    <source>
        <dbReference type="Proteomes" id="UP001076974"/>
    </source>
</evidence>
<dbReference type="InterPro" id="IPR036514">
    <property type="entry name" value="SGNH_hydro_sf"/>
</dbReference>
<evidence type="ECO:0008006" key="3">
    <source>
        <dbReference type="Google" id="ProtNLM"/>
    </source>
</evidence>
<gene>
    <name evidence="1" type="ORF">OZZ16_08020</name>
</gene>
<dbReference type="Proteomes" id="UP001076974">
    <property type="component" value="Unassembled WGS sequence"/>
</dbReference>